<evidence type="ECO:0000313" key="4">
    <source>
        <dbReference type="Proteomes" id="UP001431429"/>
    </source>
</evidence>
<dbReference type="Gene3D" id="3.20.20.30">
    <property type="entry name" value="Luciferase-like domain"/>
    <property type="match status" value="1"/>
</dbReference>
<feature type="domain" description="Luciferase-like" evidence="2">
    <location>
        <begin position="27"/>
        <end position="245"/>
    </location>
</feature>
<dbReference type="PANTHER" id="PTHR43244">
    <property type="match status" value="1"/>
</dbReference>
<dbReference type="GO" id="GO:0016491">
    <property type="term" value="F:oxidoreductase activity"/>
    <property type="evidence" value="ECO:0007669"/>
    <property type="project" value="UniProtKB-KW"/>
</dbReference>
<keyword evidence="1 3" id="KW-0560">Oxidoreductase</keyword>
<name>A0ABT0UZ47_9ACTN</name>
<protein>
    <submittedName>
        <fullName evidence="3">TIGR03619 family F420-dependent LLM class oxidoreductase</fullName>
        <ecNumber evidence="3">1.-.-.-</ecNumber>
    </submittedName>
</protein>
<gene>
    <name evidence="3" type="ORF">NBG84_36560</name>
</gene>
<sequence>MAVTIAGAPGLGLVLPPSVPPGQLWPAVETADRGGFDSVWVTDRTIAGTPWLEAHTLLGAVAARTERVRIGTSVLCIARRNPVLTAHALATADHLSGGRLVAGVGLGGLEPAEYAIAGVPIASRGALTDEYLGLVRRLWQEESVDHHGPGFRCEGISIAPRPAAPVPLWIGGNSPAAYRRAGRLGDGWISVFAGPDGFRDGWEQVLAQAEAAGRDPQPLTPAVHLFAAIGTRPGQAEAVLEPAVRALLGAGLDQYGDACLYGTPDRWTDTIGRFAEAGARQINVLLFGDGLARDTETIALEVIPQLGPRTATPA</sequence>
<dbReference type="InterPro" id="IPR011251">
    <property type="entry name" value="Luciferase-like_dom"/>
</dbReference>
<dbReference type="EMBL" id="JAMQAW010000083">
    <property type="protein sequence ID" value="MCM2393722.1"/>
    <property type="molecule type" value="Genomic_DNA"/>
</dbReference>
<dbReference type="NCBIfam" id="TIGR03619">
    <property type="entry name" value="F420_Rv2161c"/>
    <property type="match status" value="1"/>
</dbReference>
<dbReference type="InterPro" id="IPR050564">
    <property type="entry name" value="F420-G6PD/mer"/>
</dbReference>
<dbReference type="SUPFAM" id="SSF51679">
    <property type="entry name" value="Bacterial luciferase-like"/>
    <property type="match status" value="1"/>
</dbReference>
<keyword evidence="4" id="KW-1185">Reference proteome</keyword>
<reference evidence="3" key="1">
    <citation type="submission" date="2022-06" db="EMBL/GenBank/DDBJ databases">
        <title>Genome public.</title>
        <authorList>
            <person name="Sun Q."/>
        </authorList>
    </citation>
    <scope>NUCLEOTIDE SEQUENCE</scope>
    <source>
        <strain evidence="3">CWNU-1</strain>
    </source>
</reference>
<comment type="caution">
    <text evidence="3">The sequence shown here is derived from an EMBL/GenBank/DDBJ whole genome shotgun (WGS) entry which is preliminary data.</text>
</comment>
<dbReference type="Pfam" id="PF00296">
    <property type="entry name" value="Bac_luciferase"/>
    <property type="match status" value="1"/>
</dbReference>
<dbReference type="InterPro" id="IPR036661">
    <property type="entry name" value="Luciferase-like_sf"/>
</dbReference>
<dbReference type="RefSeq" id="WP_250924012.1">
    <property type="nucleotide sequence ID" value="NZ_JAMQAW010000083.1"/>
</dbReference>
<dbReference type="InterPro" id="IPR019921">
    <property type="entry name" value="Lucif-like_OxRdtase_Rv2161c"/>
</dbReference>
<evidence type="ECO:0000259" key="2">
    <source>
        <dbReference type="Pfam" id="PF00296"/>
    </source>
</evidence>
<accession>A0ABT0UZ47</accession>
<proteinExistence type="predicted"/>
<organism evidence="3 4">
    <name type="scientific">Streptomyces albipurpureus</name>
    <dbReference type="NCBI Taxonomy" id="2897419"/>
    <lineage>
        <taxon>Bacteria</taxon>
        <taxon>Bacillati</taxon>
        <taxon>Actinomycetota</taxon>
        <taxon>Actinomycetes</taxon>
        <taxon>Kitasatosporales</taxon>
        <taxon>Streptomycetaceae</taxon>
        <taxon>Streptomyces</taxon>
    </lineage>
</organism>
<evidence type="ECO:0000256" key="1">
    <source>
        <dbReference type="ARBA" id="ARBA00023002"/>
    </source>
</evidence>
<evidence type="ECO:0000313" key="3">
    <source>
        <dbReference type="EMBL" id="MCM2393722.1"/>
    </source>
</evidence>
<dbReference type="Proteomes" id="UP001431429">
    <property type="component" value="Unassembled WGS sequence"/>
</dbReference>
<dbReference type="EC" id="1.-.-.-" evidence="3"/>
<dbReference type="PANTHER" id="PTHR43244:SF1">
    <property type="entry name" value="5,10-METHYLENETETRAHYDROMETHANOPTERIN REDUCTASE"/>
    <property type="match status" value="1"/>
</dbReference>